<organism evidence="2 3">
    <name type="scientific">Sinorhizobium americanum</name>
    <dbReference type="NCBI Taxonomy" id="194963"/>
    <lineage>
        <taxon>Bacteria</taxon>
        <taxon>Pseudomonadati</taxon>
        <taxon>Pseudomonadota</taxon>
        <taxon>Alphaproteobacteria</taxon>
        <taxon>Hyphomicrobiales</taxon>
        <taxon>Rhizobiaceae</taxon>
        <taxon>Sinorhizobium/Ensifer group</taxon>
        <taxon>Sinorhizobium</taxon>
    </lineage>
</organism>
<dbReference type="RefSeq" id="WP_132075921.1">
    <property type="nucleotide sequence ID" value="NZ_SLVU01000008.1"/>
</dbReference>
<feature type="chain" id="PRO_5020312866" evidence="1">
    <location>
        <begin position="20"/>
        <end position="115"/>
    </location>
</feature>
<accession>A0A4R2BS70</accession>
<dbReference type="Proteomes" id="UP000295043">
    <property type="component" value="Unassembled WGS sequence"/>
</dbReference>
<sequence>MRYAWAVLLLVASAGTAHADAWQDIKAFCTKEWPAPEYRMQAHCVTKQEQAAIAVLKLMQGEASAGSMHAALAVCVHKWEADGRQVDWRMALHCYDKELEAYGWLQQRQSDMMKD</sequence>
<protein>
    <submittedName>
        <fullName evidence="2">Uncharacterized protein</fullName>
    </submittedName>
</protein>
<dbReference type="AlphaFoldDB" id="A0A4R2BS70"/>
<comment type="caution">
    <text evidence="2">The sequence shown here is derived from an EMBL/GenBank/DDBJ whole genome shotgun (WGS) entry which is preliminary data.</text>
</comment>
<name>A0A4R2BS70_9HYPH</name>
<evidence type="ECO:0000256" key="1">
    <source>
        <dbReference type="SAM" id="SignalP"/>
    </source>
</evidence>
<dbReference type="EMBL" id="SLVU01000008">
    <property type="protein sequence ID" value="TCN30346.1"/>
    <property type="molecule type" value="Genomic_DNA"/>
</dbReference>
<proteinExistence type="predicted"/>
<feature type="signal peptide" evidence="1">
    <location>
        <begin position="1"/>
        <end position="19"/>
    </location>
</feature>
<evidence type="ECO:0000313" key="3">
    <source>
        <dbReference type="Proteomes" id="UP000295043"/>
    </source>
</evidence>
<reference evidence="2 3" key="1">
    <citation type="submission" date="2019-03" db="EMBL/GenBank/DDBJ databases">
        <title>Genomic Encyclopedia of Type Strains, Phase IV (KMG-V): Genome sequencing to study the core and pangenomes of soil and plant-associated prokaryotes.</title>
        <authorList>
            <person name="Whitman W."/>
        </authorList>
    </citation>
    <scope>NUCLEOTIDE SEQUENCE [LARGE SCALE GENOMIC DNA]</scope>
    <source>
        <strain evidence="2 3">23C40</strain>
    </source>
</reference>
<keyword evidence="1" id="KW-0732">Signal</keyword>
<gene>
    <name evidence="2" type="ORF">EV184_108220</name>
</gene>
<evidence type="ECO:0000313" key="2">
    <source>
        <dbReference type="EMBL" id="TCN30346.1"/>
    </source>
</evidence>